<keyword evidence="3 4" id="KW-0732">Signal</keyword>
<gene>
    <name evidence="6" type="ORF">MU1_00140</name>
</gene>
<evidence type="ECO:0000259" key="5">
    <source>
        <dbReference type="Pfam" id="PF24517"/>
    </source>
</evidence>
<reference evidence="6 7" key="1">
    <citation type="submission" date="2023-03" db="EMBL/GenBank/DDBJ databases">
        <title>Draft genome sequence of the bacteria which degrade cell wall of Tricholomamatutake.</title>
        <authorList>
            <person name="Konishi Y."/>
            <person name="Fukuta Y."/>
            <person name="Shirasaka N."/>
        </authorList>
    </citation>
    <scope>NUCLEOTIDE SEQUENCE [LARGE SCALE GENOMIC DNA]</scope>
    <source>
        <strain evidence="7">mu1</strain>
    </source>
</reference>
<proteinExistence type="predicted"/>
<comment type="caution">
    <text evidence="6">The sequence shown here is derived from an EMBL/GenBank/DDBJ whole genome shotgun (WGS) entry which is preliminary data.</text>
</comment>
<evidence type="ECO:0000313" key="7">
    <source>
        <dbReference type="Proteomes" id="UP001157114"/>
    </source>
</evidence>
<evidence type="ECO:0000256" key="2">
    <source>
        <dbReference type="ARBA" id="ARBA00022525"/>
    </source>
</evidence>
<keyword evidence="2" id="KW-0964">Secreted</keyword>
<dbReference type="NCBIfam" id="NF033679">
    <property type="entry name" value="DNRLRE_dom"/>
    <property type="match status" value="1"/>
</dbReference>
<protein>
    <recommendedName>
        <fullName evidence="5">Carbohydrate-binding module family 96 domain-containing protein</fullName>
    </recommendedName>
</protein>
<accession>A0ABQ6G5C6</accession>
<dbReference type="Pfam" id="PF24517">
    <property type="entry name" value="CBM96"/>
    <property type="match status" value="1"/>
</dbReference>
<dbReference type="Gene3D" id="2.60.120.380">
    <property type="match status" value="1"/>
</dbReference>
<keyword evidence="7" id="KW-1185">Reference proteome</keyword>
<dbReference type="Proteomes" id="UP001157114">
    <property type="component" value="Unassembled WGS sequence"/>
</dbReference>
<feature type="chain" id="PRO_5045833530" description="Carbohydrate-binding module family 96 domain-containing protein" evidence="4">
    <location>
        <begin position="34"/>
        <end position="636"/>
    </location>
</feature>
<evidence type="ECO:0000256" key="3">
    <source>
        <dbReference type="ARBA" id="ARBA00022729"/>
    </source>
</evidence>
<organism evidence="6 7">
    <name type="scientific">Paenibacillus glycanilyticus</name>
    <dbReference type="NCBI Taxonomy" id="126569"/>
    <lineage>
        <taxon>Bacteria</taxon>
        <taxon>Bacillati</taxon>
        <taxon>Bacillota</taxon>
        <taxon>Bacilli</taxon>
        <taxon>Bacillales</taxon>
        <taxon>Paenibacillaceae</taxon>
        <taxon>Paenibacillus</taxon>
    </lineage>
</organism>
<evidence type="ECO:0000256" key="1">
    <source>
        <dbReference type="ARBA" id="ARBA00004613"/>
    </source>
</evidence>
<comment type="subcellular location">
    <subcellularLocation>
        <location evidence="1">Secreted</location>
    </subcellularLocation>
</comment>
<feature type="domain" description="Carbohydrate-binding module family 96" evidence="5">
    <location>
        <begin position="309"/>
        <end position="471"/>
    </location>
</feature>
<evidence type="ECO:0000313" key="6">
    <source>
        <dbReference type="EMBL" id="GLX65670.1"/>
    </source>
</evidence>
<dbReference type="InterPro" id="IPR055372">
    <property type="entry name" value="CBM96"/>
</dbReference>
<evidence type="ECO:0000256" key="4">
    <source>
        <dbReference type="SAM" id="SignalP"/>
    </source>
</evidence>
<dbReference type="RefSeq" id="WP_284236344.1">
    <property type="nucleotide sequence ID" value="NZ_BSSQ01000001.1"/>
</dbReference>
<name>A0ABQ6G5C6_9BACL</name>
<sequence length="636" mass="72163">MKIIMSKTLFNKFLKIILCLLLLTSLIGQKTFASQNTASQNTSITSSDEKKSKKIVKELSDRRKIASKEFLLEDGSIQANFYSNAIHYEDEKGRLQDIDTQFVDEALIVDDHDIYSKEVAKEVKEIARKNNQKKSISKEEASLLDSDYRALKVPFNIRIPKDYRKGYTMSKGTDRISLVPINANRSKGSLSSSETNVMYYPNVWKDTDVRLSLESYGIKETIYLKSKNAPTQFSYRINKKLDSNLSSGQLQIDPMWFEDASGTHREIQPVIEQEANHTLLKFEIDTTNLSYPIIIDPTITDKTSKAGLTDSYVANNTGSGINFGTSTQLQVMKNANGDESRTYIDFEHYSTFYGLRGKIINSAKLSLFLKDNREGTPGTANMTISRVTSSWLTSTLVWGNKPSDTSVNSVNFIAPLNGYGWVDVDVTQMVTDMYAKNEFYGFVIKPQSGYFFNLWFHSSKNTIGEPVLTINYFETANDTAQNSLKIYEKINYRGYLSNSTDVEYFTFTALRNGDYCIGMKPPSNQNIDMKVYDSSSNELMSGSNPTSDAELLNLKMTAGQTITIKLFNNGSTSFSMSSLYRIRISNLNYYYYVYDSSNRLVELYNEQGIYRNSTLYTYDFNGNLKSKITNVKTDIL</sequence>
<dbReference type="EMBL" id="BSSQ01000001">
    <property type="protein sequence ID" value="GLX65670.1"/>
    <property type="molecule type" value="Genomic_DNA"/>
</dbReference>
<feature type="signal peptide" evidence="4">
    <location>
        <begin position="1"/>
        <end position="33"/>
    </location>
</feature>